<keyword evidence="3" id="KW-1185">Reference proteome</keyword>
<proteinExistence type="predicted"/>
<dbReference type="AlphaFoldDB" id="A0A9P6QU56"/>
<evidence type="ECO:0000256" key="1">
    <source>
        <dbReference type="SAM" id="MobiDB-lite"/>
    </source>
</evidence>
<name>A0A9P6QU56_9FUNG</name>
<evidence type="ECO:0000313" key="2">
    <source>
        <dbReference type="EMBL" id="KAG0298206.1"/>
    </source>
</evidence>
<protein>
    <submittedName>
        <fullName evidence="2">Uncharacterized protein</fullName>
    </submittedName>
</protein>
<evidence type="ECO:0000313" key="3">
    <source>
        <dbReference type="Proteomes" id="UP000823405"/>
    </source>
</evidence>
<dbReference type="EMBL" id="JAAAIN010002013">
    <property type="protein sequence ID" value="KAG0298206.1"/>
    <property type="molecule type" value="Genomic_DNA"/>
</dbReference>
<sequence>FDHQLVHGPIAQPNPCKRMQRAPANITGRNTRRRRDCNLTWFVMFPKVFDELSEEDGFSGARRSGEEDGLFVVEDLLHEELLFSRELKGCLGDDGVIEGRGIYY</sequence>
<comment type="caution">
    <text evidence="2">The sequence shown here is derived from an EMBL/GenBank/DDBJ whole genome shotgun (WGS) entry which is preliminary data.</text>
</comment>
<gene>
    <name evidence="2" type="ORF">BGZ97_004149</name>
</gene>
<organism evidence="2 3">
    <name type="scientific">Linnemannia gamsii</name>
    <dbReference type="NCBI Taxonomy" id="64522"/>
    <lineage>
        <taxon>Eukaryota</taxon>
        <taxon>Fungi</taxon>
        <taxon>Fungi incertae sedis</taxon>
        <taxon>Mucoromycota</taxon>
        <taxon>Mortierellomycotina</taxon>
        <taxon>Mortierellomycetes</taxon>
        <taxon>Mortierellales</taxon>
        <taxon>Mortierellaceae</taxon>
        <taxon>Linnemannia</taxon>
    </lineage>
</organism>
<accession>A0A9P6QU56</accession>
<feature type="region of interest" description="Disordered" evidence="1">
    <location>
        <begin position="1"/>
        <end position="22"/>
    </location>
</feature>
<dbReference type="Proteomes" id="UP000823405">
    <property type="component" value="Unassembled WGS sequence"/>
</dbReference>
<feature type="non-terminal residue" evidence="2">
    <location>
        <position position="1"/>
    </location>
</feature>
<reference evidence="2" key="1">
    <citation type="journal article" date="2020" name="Fungal Divers.">
        <title>Resolving the Mortierellaceae phylogeny through synthesis of multi-gene phylogenetics and phylogenomics.</title>
        <authorList>
            <person name="Vandepol N."/>
            <person name="Liber J."/>
            <person name="Desiro A."/>
            <person name="Na H."/>
            <person name="Kennedy M."/>
            <person name="Barry K."/>
            <person name="Grigoriev I.V."/>
            <person name="Miller A.N."/>
            <person name="O'Donnell K."/>
            <person name="Stajich J.E."/>
            <person name="Bonito G."/>
        </authorList>
    </citation>
    <scope>NUCLEOTIDE SEQUENCE</scope>
    <source>
        <strain evidence="2">NVP60</strain>
    </source>
</reference>